<gene>
    <name evidence="1" type="ORF">NCTC12157_02500</name>
</gene>
<dbReference type="EMBL" id="UGGO01000001">
    <property type="protein sequence ID" value="STQ44777.1"/>
    <property type="molecule type" value="Genomic_DNA"/>
</dbReference>
<accession>A0A377NFB6</accession>
<proteinExistence type="predicted"/>
<evidence type="ECO:0000313" key="2">
    <source>
        <dbReference type="Proteomes" id="UP000254304"/>
    </source>
</evidence>
<sequence>MTRRGSCTAQVRAQSHDFDVNWYTAGLLYVLRGEWQVTASITLSAEQGLHWAFASNQESHLPIRALQAGRAAAVGRNYPLI</sequence>
<protein>
    <submittedName>
        <fullName evidence="1">Uncharacterized protein</fullName>
    </submittedName>
</protein>
<organism evidence="1 2">
    <name type="scientific">Ewingella americana</name>
    <dbReference type="NCBI Taxonomy" id="41202"/>
    <lineage>
        <taxon>Bacteria</taxon>
        <taxon>Pseudomonadati</taxon>
        <taxon>Pseudomonadota</taxon>
        <taxon>Gammaproteobacteria</taxon>
        <taxon>Enterobacterales</taxon>
        <taxon>Yersiniaceae</taxon>
        <taxon>Ewingella</taxon>
    </lineage>
</organism>
<name>A0A377NFB6_9GAMM</name>
<reference evidence="1 2" key="1">
    <citation type="submission" date="2018-06" db="EMBL/GenBank/DDBJ databases">
        <authorList>
            <consortium name="Pathogen Informatics"/>
            <person name="Doyle S."/>
        </authorList>
    </citation>
    <scope>NUCLEOTIDE SEQUENCE [LARGE SCALE GENOMIC DNA]</scope>
    <source>
        <strain evidence="1 2">NCTC12157</strain>
    </source>
</reference>
<evidence type="ECO:0000313" key="1">
    <source>
        <dbReference type="EMBL" id="STQ44777.1"/>
    </source>
</evidence>
<dbReference type="Proteomes" id="UP000254304">
    <property type="component" value="Unassembled WGS sequence"/>
</dbReference>
<dbReference type="AlphaFoldDB" id="A0A377NFB6"/>